<evidence type="ECO:0000313" key="9">
    <source>
        <dbReference type="EMBL" id="KAJ8915334.1"/>
    </source>
</evidence>
<evidence type="ECO:0000256" key="1">
    <source>
        <dbReference type="ARBA" id="ARBA00001968"/>
    </source>
</evidence>
<dbReference type="Pfam" id="PF13359">
    <property type="entry name" value="DDE_Tnp_4"/>
    <property type="match status" value="1"/>
</dbReference>
<dbReference type="GO" id="GO:0005634">
    <property type="term" value="C:nucleus"/>
    <property type="evidence" value="ECO:0007669"/>
    <property type="project" value="UniProtKB-SubCell"/>
</dbReference>
<dbReference type="InterPro" id="IPR027806">
    <property type="entry name" value="HARBI1_dom"/>
</dbReference>
<dbReference type="Proteomes" id="UP001159042">
    <property type="component" value="Unassembled WGS sequence"/>
</dbReference>
<proteinExistence type="inferred from homology"/>
<keyword evidence="4" id="KW-0540">Nuclease</keyword>
<dbReference type="GO" id="GO:0046872">
    <property type="term" value="F:metal ion binding"/>
    <property type="evidence" value="ECO:0007669"/>
    <property type="project" value="UniProtKB-KW"/>
</dbReference>
<keyword evidence="7" id="KW-0539">Nucleus</keyword>
<comment type="cofactor">
    <cofactor evidence="1">
        <name>a divalent metal cation</name>
        <dbReference type="ChEBI" id="CHEBI:60240"/>
    </cofactor>
</comment>
<comment type="caution">
    <text evidence="9">The sequence shown here is derived from an EMBL/GenBank/DDBJ whole genome shotgun (WGS) entry which is preliminary data.</text>
</comment>
<evidence type="ECO:0000313" key="10">
    <source>
        <dbReference type="Proteomes" id="UP001159042"/>
    </source>
</evidence>
<protein>
    <recommendedName>
        <fullName evidence="8">DDE Tnp4 domain-containing protein</fullName>
    </recommendedName>
</protein>
<keyword evidence="5" id="KW-0479">Metal-binding</keyword>
<evidence type="ECO:0000256" key="2">
    <source>
        <dbReference type="ARBA" id="ARBA00004123"/>
    </source>
</evidence>
<dbReference type="EMBL" id="JANEYG010000054">
    <property type="protein sequence ID" value="KAJ8915334.1"/>
    <property type="molecule type" value="Genomic_DNA"/>
</dbReference>
<dbReference type="GO" id="GO:0004518">
    <property type="term" value="F:nuclease activity"/>
    <property type="evidence" value="ECO:0007669"/>
    <property type="project" value="UniProtKB-KW"/>
</dbReference>
<sequence>MTTNTFKLLLNVTIEKDINNVLSELPLRQHDSYIDRYHRHSVNLMAICTYDKVFTYVFVGYPGAAHDSRVFSNSRFVRNVERFGKLKYFPEDDWHIIGDAAFPLRTWLITPYSRNINLTACQRYHNRKLSSDRVRIENTFSCLKLRWRRLNYIDTSSISKAIEIITSSCVLHNFCIFNKDYFQEDERNV</sequence>
<dbReference type="GO" id="GO:0016787">
    <property type="term" value="F:hydrolase activity"/>
    <property type="evidence" value="ECO:0007669"/>
    <property type="project" value="UniProtKB-KW"/>
</dbReference>
<comment type="similarity">
    <text evidence="3">Belongs to the HARBI1 family.</text>
</comment>
<accession>A0AAV8VM84</accession>
<keyword evidence="10" id="KW-1185">Reference proteome</keyword>
<name>A0AAV8VM84_9CUCU</name>
<keyword evidence="6" id="KW-0378">Hydrolase</keyword>
<comment type="subcellular location">
    <subcellularLocation>
        <location evidence="2">Nucleus</location>
    </subcellularLocation>
</comment>
<dbReference type="PANTHER" id="PTHR22930">
    <property type="match status" value="1"/>
</dbReference>
<feature type="domain" description="DDE Tnp4" evidence="8">
    <location>
        <begin position="28"/>
        <end position="173"/>
    </location>
</feature>
<evidence type="ECO:0000256" key="7">
    <source>
        <dbReference type="ARBA" id="ARBA00023242"/>
    </source>
</evidence>
<evidence type="ECO:0000256" key="3">
    <source>
        <dbReference type="ARBA" id="ARBA00006958"/>
    </source>
</evidence>
<dbReference type="PANTHER" id="PTHR22930:SF85">
    <property type="entry name" value="GH03217P-RELATED"/>
    <property type="match status" value="1"/>
</dbReference>
<evidence type="ECO:0000256" key="4">
    <source>
        <dbReference type="ARBA" id="ARBA00022722"/>
    </source>
</evidence>
<gene>
    <name evidence="9" type="ORF">NQ315_008219</name>
</gene>
<reference evidence="9 10" key="1">
    <citation type="journal article" date="2023" name="Insect Mol. Biol.">
        <title>Genome sequencing provides insights into the evolution of gene families encoding plant cell wall-degrading enzymes in longhorned beetles.</title>
        <authorList>
            <person name="Shin N.R."/>
            <person name="Okamura Y."/>
            <person name="Kirsch R."/>
            <person name="Pauchet Y."/>
        </authorList>
    </citation>
    <scope>NUCLEOTIDE SEQUENCE [LARGE SCALE GENOMIC DNA]</scope>
    <source>
        <strain evidence="9">EAD_L_NR</strain>
    </source>
</reference>
<organism evidence="9 10">
    <name type="scientific">Exocentrus adspersus</name>
    <dbReference type="NCBI Taxonomy" id="1586481"/>
    <lineage>
        <taxon>Eukaryota</taxon>
        <taxon>Metazoa</taxon>
        <taxon>Ecdysozoa</taxon>
        <taxon>Arthropoda</taxon>
        <taxon>Hexapoda</taxon>
        <taxon>Insecta</taxon>
        <taxon>Pterygota</taxon>
        <taxon>Neoptera</taxon>
        <taxon>Endopterygota</taxon>
        <taxon>Coleoptera</taxon>
        <taxon>Polyphaga</taxon>
        <taxon>Cucujiformia</taxon>
        <taxon>Chrysomeloidea</taxon>
        <taxon>Cerambycidae</taxon>
        <taxon>Lamiinae</taxon>
        <taxon>Acanthocinini</taxon>
        <taxon>Exocentrus</taxon>
    </lineage>
</organism>
<dbReference type="InterPro" id="IPR045249">
    <property type="entry name" value="HARBI1-like"/>
</dbReference>
<dbReference type="AlphaFoldDB" id="A0AAV8VM84"/>
<evidence type="ECO:0000256" key="5">
    <source>
        <dbReference type="ARBA" id="ARBA00022723"/>
    </source>
</evidence>
<evidence type="ECO:0000256" key="6">
    <source>
        <dbReference type="ARBA" id="ARBA00022801"/>
    </source>
</evidence>
<evidence type="ECO:0000259" key="8">
    <source>
        <dbReference type="Pfam" id="PF13359"/>
    </source>
</evidence>